<keyword evidence="10" id="KW-0671">Queuosine biosynthesis</keyword>
<evidence type="ECO:0000256" key="5">
    <source>
        <dbReference type="ARBA" id="ARBA00022833"/>
    </source>
</evidence>
<dbReference type="GO" id="GO:0005524">
    <property type="term" value="F:ATP binding"/>
    <property type="evidence" value="ECO:0007669"/>
    <property type="project" value="UniProtKB-UniRule"/>
</dbReference>
<evidence type="ECO:0000256" key="1">
    <source>
        <dbReference type="ARBA" id="ARBA00005061"/>
    </source>
</evidence>
<protein>
    <recommendedName>
        <fullName evidence="8 10">7-cyano-7-deazaguanine synthase</fullName>
        <ecNumber evidence="8 10">6.3.4.20</ecNumber>
    </recommendedName>
    <alternativeName>
        <fullName evidence="10">7-cyano-7-carbaguanine synthase</fullName>
    </alternativeName>
    <alternativeName>
        <fullName evidence="10">PreQ(0) synthase</fullName>
    </alternativeName>
    <alternativeName>
        <fullName evidence="10">Queuosine biosynthesis protein QueC</fullName>
    </alternativeName>
</protein>
<feature type="binding site" evidence="10">
    <location>
        <position position="202"/>
    </location>
    <ligand>
        <name>Zn(2+)</name>
        <dbReference type="ChEBI" id="CHEBI:29105"/>
    </ligand>
</feature>
<dbReference type="InterPro" id="IPR018317">
    <property type="entry name" value="QueC"/>
</dbReference>
<comment type="similarity">
    <text evidence="7 10">Belongs to the QueC family.</text>
</comment>
<organism evidence="11 12">
    <name type="scientific">Candidatus Saganbacteria bacterium</name>
    <dbReference type="NCBI Taxonomy" id="2575572"/>
    <lineage>
        <taxon>Bacteria</taxon>
        <taxon>Bacillati</taxon>
        <taxon>Saganbacteria</taxon>
    </lineage>
</organism>
<feature type="binding site" evidence="10">
    <location>
        <position position="196"/>
    </location>
    <ligand>
        <name>Zn(2+)</name>
        <dbReference type="ChEBI" id="CHEBI:29105"/>
    </ligand>
</feature>
<keyword evidence="6 10" id="KW-0067">ATP-binding</keyword>
<keyword evidence="2 10" id="KW-0436">Ligase</keyword>
<dbReference type="Pfam" id="PF06508">
    <property type="entry name" value="QueC"/>
    <property type="match status" value="1"/>
</dbReference>
<evidence type="ECO:0000313" key="12">
    <source>
        <dbReference type="Proteomes" id="UP000488506"/>
    </source>
</evidence>
<dbReference type="EC" id="6.3.4.20" evidence="8 10"/>
<feature type="binding site" evidence="10">
    <location>
        <begin position="14"/>
        <end position="24"/>
    </location>
    <ligand>
        <name>ATP</name>
        <dbReference type="ChEBI" id="CHEBI:30616"/>
    </ligand>
</feature>
<dbReference type="EMBL" id="WPAF01000013">
    <property type="protein sequence ID" value="KAF0134082.1"/>
    <property type="molecule type" value="Genomic_DNA"/>
</dbReference>
<comment type="cofactor">
    <cofactor evidence="10">
        <name>Zn(2+)</name>
        <dbReference type="ChEBI" id="CHEBI:29105"/>
    </cofactor>
    <text evidence="10">Binds 1 zinc ion per subunit.</text>
</comment>
<dbReference type="SUPFAM" id="SSF52402">
    <property type="entry name" value="Adenine nucleotide alpha hydrolases-like"/>
    <property type="match status" value="1"/>
</dbReference>
<dbReference type="PANTHER" id="PTHR42914">
    <property type="entry name" value="7-CYANO-7-DEAZAGUANINE SYNTHASE"/>
    <property type="match status" value="1"/>
</dbReference>
<dbReference type="NCBIfam" id="TIGR00364">
    <property type="entry name" value="7-cyano-7-deazaguanine synthase QueC"/>
    <property type="match status" value="1"/>
</dbReference>
<keyword evidence="4 10" id="KW-0547">Nucleotide-binding</keyword>
<dbReference type="Proteomes" id="UP000488506">
    <property type="component" value="Unassembled WGS sequence"/>
</dbReference>
<feature type="binding site" evidence="10">
    <location>
        <position position="188"/>
    </location>
    <ligand>
        <name>Zn(2+)</name>
        <dbReference type="ChEBI" id="CHEBI:29105"/>
    </ligand>
</feature>
<evidence type="ECO:0000256" key="10">
    <source>
        <dbReference type="HAMAP-Rule" id="MF_01633"/>
    </source>
</evidence>
<name>A0A833NWZ1_UNCSA</name>
<evidence type="ECO:0000256" key="3">
    <source>
        <dbReference type="ARBA" id="ARBA00022723"/>
    </source>
</evidence>
<dbReference type="GO" id="GO:0008270">
    <property type="term" value="F:zinc ion binding"/>
    <property type="evidence" value="ECO:0007669"/>
    <property type="project" value="UniProtKB-UniRule"/>
</dbReference>
<dbReference type="HAMAP" id="MF_01633">
    <property type="entry name" value="QueC"/>
    <property type="match status" value="1"/>
</dbReference>
<gene>
    <name evidence="10" type="primary">queC</name>
    <name evidence="11" type="ORF">FD145_936</name>
</gene>
<evidence type="ECO:0000256" key="6">
    <source>
        <dbReference type="ARBA" id="ARBA00022840"/>
    </source>
</evidence>
<evidence type="ECO:0000256" key="7">
    <source>
        <dbReference type="ARBA" id="ARBA00037993"/>
    </source>
</evidence>
<dbReference type="GO" id="GO:0008616">
    <property type="term" value="P:tRNA queuosine(34) biosynthetic process"/>
    <property type="evidence" value="ECO:0007669"/>
    <property type="project" value="UniProtKB-UniRule"/>
</dbReference>
<dbReference type="PIRSF" id="PIRSF006293">
    <property type="entry name" value="ExsB"/>
    <property type="match status" value="1"/>
</dbReference>
<comment type="pathway">
    <text evidence="1 10">Purine metabolism; 7-cyano-7-deazaguanine biosynthesis.</text>
</comment>
<reference evidence="11 12" key="1">
    <citation type="submission" date="2019-12" db="EMBL/GenBank/DDBJ databases">
        <authorList>
            <person name="Wolfe R."/>
            <person name="Danczak R."/>
            <person name="Wilkins M."/>
        </authorList>
    </citation>
    <scope>NUCLEOTIDE SEQUENCE [LARGE SCALE GENOMIC DNA]</scope>
    <source>
        <strain evidence="11">X2_MaxBin.013</strain>
    </source>
</reference>
<feature type="binding site" evidence="10">
    <location>
        <position position="199"/>
    </location>
    <ligand>
        <name>Zn(2+)</name>
        <dbReference type="ChEBI" id="CHEBI:29105"/>
    </ligand>
</feature>
<accession>A0A833NWZ1</accession>
<dbReference type="Gene3D" id="3.40.50.620">
    <property type="entry name" value="HUPs"/>
    <property type="match status" value="1"/>
</dbReference>
<proteinExistence type="inferred from homology"/>
<keyword evidence="5 10" id="KW-0862">Zinc</keyword>
<keyword evidence="3 10" id="KW-0479">Metal-binding</keyword>
<comment type="caution">
    <text evidence="11">The sequence shown here is derived from an EMBL/GenBank/DDBJ whole genome shotgun (WGS) entry which is preliminary data.</text>
</comment>
<dbReference type="GO" id="GO:0016879">
    <property type="term" value="F:ligase activity, forming carbon-nitrogen bonds"/>
    <property type="evidence" value="ECO:0007669"/>
    <property type="project" value="UniProtKB-UniRule"/>
</dbReference>
<dbReference type="InterPro" id="IPR014729">
    <property type="entry name" value="Rossmann-like_a/b/a_fold"/>
</dbReference>
<dbReference type="AlphaFoldDB" id="A0A833NWZ1"/>
<evidence type="ECO:0000313" key="11">
    <source>
        <dbReference type="EMBL" id="KAF0134082.1"/>
    </source>
</evidence>
<evidence type="ECO:0000256" key="2">
    <source>
        <dbReference type="ARBA" id="ARBA00022598"/>
    </source>
</evidence>
<dbReference type="PANTHER" id="PTHR42914:SF1">
    <property type="entry name" value="7-CYANO-7-DEAZAGUANINE SYNTHASE"/>
    <property type="match status" value="1"/>
</dbReference>
<dbReference type="UniPathway" id="UPA00391"/>
<comment type="catalytic activity">
    <reaction evidence="9 10">
        <text>7-carboxy-7-carbaguanine + NH4(+) + 2 ATP = 7-cyano-7-carbaguanine + 2 AMP + 2 diphosphate + 2 H(+)</text>
        <dbReference type="Rhea" id="RHEA:27982"/>
        <dbReference type="ChEBI" id="CHEBI:15378"/>
        <dbReference type="ChEBI" id="CHEBI:28938"/>
        <dbReference type="ChEBI" id="CHEBI:30616"/>
        <dbReference type="ChEBI" id="CHEBI:33019"/>
        <dbReference type="ChEBI" id="CHEBI:45075"/>
        <dbReference type="ChEBI" id="CHEBI:61036"/>
        <dbReference type="ChEBI" id="CHEBI:456215"/>
        <dbReference type="EC" id="6.3.4.20"/>
    </reaction>
</comment>
<comment type="function">
    <text evidence="10">Catalyzes the ATP-dependent conversion of 7-carboxy-7-deazaguanine (CDG) to 7-cyano-7-deazaguanine (preQ(0)).</text>
</comment>
<evidence type="ECO:0000256" key="8">
    <source>
        <dbReference type="ARBA" id="ARBA00039149"/>
    </source>
</evidence>
<dbReference type="CDD" id="cd01995">
    <property type="entry name" value="QueC-like"/>
    <property type="match status" value="1"/>
</dbReference>
<evidence type="ECO:0000256" key="4">
    <source>
        <dbReference type="ARBA" id="ARBA00022741"/>
    </source>
</evidence>
<sequence>MGRSLKLKKAIVLLSGGLDSTASLYYAKSKGYQCYALIFDYGQKHKRELKSAVKIAKLAKVNYQIIKISLPWKGSSLLDKKMNVPTGGIGKNIPSTYVPARNIIFLSFAVSNAEAIGADAVFIGANAIDFSGYPDCRPEFYKAYQNVIKTGIKNNKIKIFTPLINLTKQEIVKLGRKLGAPLDITWSCYMGGNKPCGVCDSCRLRERGLS</sequence>
<evidence type="ECO:0000256" key="9">
    <source>
        <dbReference type="ARBA" id="ARBA00047890"/>
    </source>
</evidence>